<feature type="domain" description="ABC3 transporter permease C-terminal" evidence="8">
    <location>
        <begin position="269"/>
        <end position="389"/>
    </location>
</feature>
<feature type="transmembrane region" description="Helical" evidence="7">
    <location>
        <begin position="409"/>
        <end position="431"/>
    </location>
</feature>
<evidence type="ECO:0000256" key="6">
    <source>
        <dbReference type="ARBA" id="ARBA00038076"/>
    </source>
</evidence>
<keyword evidence="5 7" id="KW-0472">Membrane</keyword>
<dbReference type="GO" id="GO:0005886">
    <property type="term" value="C:plasma membrane"/>
    <property type="evidence" value="ECO:0007669"/>
    <property type="project" value="UniProtKB-SubCell"/>
</dbReference>
<organism evidence="10 11">
    <name type="scientific">Cryptosporangium aurantiacum</name>
    <dbReference type="NCBI Taxonomy" id="134849"/>
    <lineage>
        <taxon>Bacteria</taxon>
        <taxon>Bacillati</taxon>
        <taxon>Actinomycetota</taxon>
        <taxon>Actinomycetes</taxon>
        <taxon>Cryptosporangiales</taxon>
        <taxon>Cryptosporangiaceae</taxon>
        <taxon>Cryptosporangium</taxon>
    </lineage>
</organism>
<comment type="subcellular location">
    <subcellularLocation>
        <location evidence="1">Cell membrane</location>
        <topology evidence="1">Multi-pass membrane protein</topology>
    </subcellularLocation>
</comment>
<dbReference type="PANTHER" id="PTHR30572:SF4">
    <property type="entry name" value="ABC TRANSPORTER PERMEASE YTRF"/>
    <property type="match status" value="1"/>
</dbReference>
<proteinExistence type="inferred from homology"/>
<dbReference type="InterPro" id="IPR003838">
    <property type="entry name" value="ABC3_permease_C"/>
</dbReference>
<feature type="domain" description="ABC3 transporter permease C-terminal" evidence="8">
    <location>
        <begin position="707"/>
        <end position="818"/>
    </location>
</feature>
<name>A0A1M7MP38_9ACTN</name>
<feature type="transmembrane region" description="Helical" evidence="7">
    <location>
        <begin position="480"/>
        <end position="505"/>
    </location>
</feature>
<comment type="similarity">
    <text evidence="6">Belongs to the ABC-4 integral membrane protein family.</text>
</comment>
<dbReference type="OrthoDB" id="9780560at2"/>
<keyword evidence="11" id="KW-1185">Reference proteome</keyword>
<sequence>MRRLLLSGLRARRRRLAGTFIAVLLGVAFLAATLTLTATMTSAIDGFFTEANAGVDVVVRSETVLADTPNASRTPIDSSLVETVRDVPGVAVAAPVVDGFGQLLGRDGTAIAVNGPRLAGSWVADPELNPYRVVEGRAPTVTGDVVVNRATAEDGGLRVGDRTTLLTPAPKPVRVVGVVTFGEADAFGGTSYVGLTPADATAHLAGGRDQLSSIQVRAEDGVSREALAERVAAVLPPGVQAVTGDAATDETTEAINEGFLTVLRALLGAFAGVALLVAVLSIHNTFAILVAQRTRETALLRAVGAVRRQVLGAVLLEALVLGAVASGAGVAAGYGLAGLLKGVFGALGFDAPVEGLVFPLSTIAICVPIGVLATVVAALAPAIRASRVAPVEALREAAAERSEASRVRVALGAALALAGVVAVGAGTAVAVVGIGAVLVVAGVIALAPLLVGPLAAIPLRGVTARLARRNARRNPRRTAGAAAALLIGVGVVTLFTVAAGSLGAASRSDVEKTFTGDFAVDSGARFGNGSLSAEIAPALAELPEVSAVAAVGGGQALVGGEGTTVSVADPPSLVRLLSFADVEGADVGALRPGQIAVAADSDWSLGQKLSVRYPDGATATVEVATVYAENPLVGPVLITAAEWAPHASQQLASAVYVGLADGVSAADGRSAIEDAVRPFGNPTVSDAEELAGAGAAAIDQLLNLVYVLLAIAVITALLGIANTLSLGVHERTRELGLLRAVGATRRQVRSLVRWESVLIALFGTVLGAALGTALGWALVREAGSGFSVPAVPLAVIVVGGALAGLLAGARPTRQAARLDVLRAIATE</sequence>
<dbReference type="AlphaFoldDB" id="A0A1M7MP38"/>
<feature type="transmembrane region" description="Helical" evidence="7">
    <location>
        <begin position="437"/>
        <end position="459"/>
    </location>
</feature>
<dbReference type="InterPro" id="IPR050250">
    <property type="entry name" value="Macrolide_Exporter_MacB"/>
</dbReference>
<feature type="transmembrane region" description="Helical" evidence="7">
    <location>
        <begin position="790"/>
        <end position="809"/>
    </location>
</feature>
<evidence type="ECO:0000313" key="10">
    <source>
        <dbReference type="EMBL" id="SHM92769.1"/>
    </source>
</evidence>
<evidence type="ECO:0000256" key="4">
    <source>
        <dbReference type="ARBA" id="ARBA00022989"/>
    </source>
</evidence>
<accession>A0A1M7MP38</accession>
<feature type="transmembrane region" description="Helical" evidence="7">
    <location>
        <begin position="310"/>
        <end position="336"/>
    </location>
</feature>
<protein>
    <submittedName>
        <fullName evidence="10">Putative ABC transport system permease protein</fullName>
    </submittedName>
</protein>
<feature type="transmembrane region" description="Helical" evidence="7">
    <location>
        <begin position="356"/>
        <end position="380"/>
    </location>
</feature>
<evidence type="ECO:0000256" key="2">
    <source>
        <dbReference type="ARBA" id="ARBA00022475"/>
    </source>
</evidence>
<feature type="domain" description="MacB-like periplasmic core" evidence="9">
    <location>
        <begin position="18"/>
        <end position="233"/>
    </location>
</feature>
<dbReference type="EMBL" id="FRCS01000002">
    <property type="protein sequence ID" value="SHM92769.1"/>
    <property type="molecule type" value="Genomic_DNA"/>
</dbReference>
<feature type="transmembrane region" description="Helical" evidence="7">
    <location>
        <begin position="265"/>
        <end position="290"/>
    </location>
</feature>
<dbReference type="STRING" id="134849.SAMN05443668_102208"/>
<keyword evidence="3 7" id="KW-0812">Transmembrane</keyword>
<feature type="transmembrane region" description="Helical" evidence="7">
    <location>
        <begin position="756"/>
        <end position="778"/>
    </location>
</feature>
<dbReference type="InterPro" id="IPR025857">
    <property type="entry name" value="MacB_PCD"/>
</dbReference>
<dbReference type="Pfam" id="PF12704">
    <property type="entry name" value="MacB_PCD"/>
    <property type="match status" value="1"/>
</dbReference>
<dbReference type="GO" id="GO:0022857">
    <property type="term" value="F:transmembrane transporter activity"/>
    <property type="evidence" value="ECO:0007669"/>
    <property type="project" value="TreeGrafter"/>
</dbReference>
<dbReference type="PANTHER" id="PTHR30572">
    <property type="entry name" value="MEMBRANE COMPONENT OF TRANSPORTER-RELATED"/>
    <property type="match status" value="1"/>
</dbReference>
<dbReference type="RefSeq" id="WP_073253535.1">
    <property type="nucleotide sequence ID" value="NZ_FRCS01000002.1"/>
</dbReference>
<keyword evidence="2" id="KW-1003">Cell membrane</keyword>
<gene>
    <name evidence="10" type="ORF">SAMN05443668_102208</name>
</gene>
<evidence type="ECO:0000256" key="5">
    <source>
        <dbReference type="ARBA" id="ARBA00023136"/>
    </source>
</evidence>
<feature type="transmembrane region" description="Helical" evidence="7">
    <location>
        <begin position="704"/>
        <end position="724"/>
    </location>
</feature>
<evidence type="ECO:0000256" key="1">
    <source>
        <dbReference type="ARBA" id="ARBA00004651"/>
    </source>
</evidence>
<evidence type="ECO:0000256" key="3">
    <source>
        <dbReference type="ARBA" id="ARBA00022692"/>
    </source>
</evidence>
<dbReference type="Proteomes" id="UP000184440">
    <property type="component" value="Unassembled WGS sequence"/>
</dbReference>
<keyword evidence="4 7" id="KW-1133">Transmembrane helix</keyword>
<reference evidence="10 11" key="1">
    <citation type="submission" date="2016-11" db="EMBL/GenBank/DDBJ databases">
        <authorList>
            <person name="Jaros S."/>
            <person name="Januszkiewicz K."/>
            <person name="Wedrychowicz H."/>
        </authorList>
    </citation>
    <scope>NUCLEOTIDE SEQUENCE [LARGE SCALE GENOMIC DNA]</scope>
    <source>
        <strain evidence="10 11">DSM 46144</strain>
    </source>
</reference>
<evidence type="ECO:0000313" key="11">
    <source>
        <dbReference type="Proteomes" id="UP000184440"/>
    </source>
</evidence>
<evidence type="ECO:0000256" key="7">
    <source>
        <dbReference type="SAM" id="Phobius"/>
    </source>
</evidence>
<dbReference type="Pfam" id="PF02687">
    <property type="entry name" value="FtsX"/>
    <property type="match status" value="2"/>
</dbReference>
<evidence type="ECO:0000259" key="9">
    <source>
        <dbReference type="Pfam" id="PF12704"/>
    </source>
</evidence>
<evidence type="ECO:0000259" key="8">
    <source>
        <dbReference type="Pfam" id="PF02687"/>
    </source>
</evidence>